<keyword evidence="1" id="KW-0812">Transmembrane</keyword>
<proteinExistence type="predicted"/>
<comment type="caution">
    <text evidence="2">The sequence shown here is derived from an EMBL/GenBank/DDBJ whole genome shotgun (WGS) entry which is preliminary data.</text>
</comment>
<name>A0A3E2TJC9_9FIRM</name>
<dbReference type="EMBL" id="QVEU01000002">
    <property type="protein sequence ID" value="RGB77092.1"/>
    <property type="molecule type" value="Genomic_DNA"/>
</dbReference>
<dbReference type="AlphaFoldDB" id="A0A3E2TJC9"/>
<evidence type="ECO:0000313" key="3">
    <source>
        <dbReference type="Proteomes" id="UP000261011"/>
    </source>
</evidence>
<dbReference type="Proteomes" id="UP000261011">
    <property type="component" value="Unassembled WGS sequence"/>
</dbReference>
<keyword evidence="3" id="KW-1185">Reference proteome</keyword>
<sequence>MKTLKLLLLGISMFFTGIISFAILVGAAVVSPLTMDSSNYFIDIWKLHGVTPIAIVFFLLGVFGLIIAFIGFLQKVK</sequence>
<keyword evidence="1" id="KW-0472">Membrane</keyword>
<protein>
    <submittedName>
        <fullName evidence="2">Uncharacterized protein</fullName>
    </submittedName>
</protein>
<reference evidence="2 3" key="1">
    <citation type="submission" date="2018-08" db="EMBL/GenBank/DDBJ databases">
        <title>A genome reference for cultivated species of the human gut microbiota.</title>
        <authorList>
            <person name="Zou Y."/>
            <person name="Xue W."/>
            <person name="Luo G."/>
        </authorList>
    </citation>
    <scope>NUCLEOTIDE SEQUENCE [LARGE SCALE GENOMIC DNA]</scope>
    <source>
        <strain evidence="2 3">OF01-3</strain>
    </source>
</reference>
<feature type="transmembrane region" description="Helical" evidence="1">
    <location>
        <begin position="7"/>
        <end position="30"/>
    </location>
</feature>
<accession>A0A3E2TJC9</accession>
<gene>
    <name evidence="2" type="ORF">DXA39_02370</name>
</gene>
<evidence type="ECO:0000256" key="1">
    <source>
        <dbReference type="SAM" id="Phobius"/>
    </source>
</evidence>
<keyword evidence="1" id="KW-1133">Transmembrane helix</keyword>
<feature type="transmembrane region" description="Helical" evidence="1">
    <location>
        <begin position="50"/>
        <end position="73"/>
    </location>
</feature>
<organism evidence="2 3">
    <name type="scientific">Anaerococcus nagyae</name>
    <dbReference type="NCBI Taxonomy" id="1755241"/>
    <lineage>
        <taxon>Bacteria</taxon>
        <taxon>Bacillati</taxon>
        <taxon>Bacillota</taxon>
        <taxon>Tissierellia</taxon>
        <taxon>Tissierellales</taxon>
        <taxon>Peptoniphilaceae</taxon>
        <taxon>Anaerococcus</taxon>
    </lineage>
</organism>
<evidence type="ECO:0000313" key="2">
    <source>
        <dbReference type="EMBL" id="RGB77092.1"/>
    </source>
</evidence>
<dbReference type="RefSeq" id="WP_117520731.1">
    <property type="nucleotide sequence ID" value="NZ_AP031484.1"/>
</dbReference>